<dbReference type="STRING" id="926562.Oweho_2229"/>
<name>G8R4S9_OWEHD</name>
<gene>
    <name evidence="1" type="ordered locus">Oweho_2229</name>
</gene>
<evidence type="ECO:0000313" key="1">
    <source>
        <dbReference type="EMBL" id="AEV33203.1"/>
    </source>
</evidence>
<dbReference type="PANTHER" id="PTHR36452">
    <property type="entry name" value="CHROMOSOME 12, WHOLE GENOME SHOTGUN SEQUENCE"/>
    <property type="match status" value="1"/>
</dbReference>
<organism evidence="1 2">
    <name type="scientific">Owenweeksia hongkongensis (strain DSM 17368 / CIP 108786 / JCM 12287 / NRRL B-23963 / UST20020801)</name>
    <dbReference type="NCBI Taxonomy" id="926562"/>
    <lineage>
        <taxon>Bacteria</taxon>
        <taxon>Pseudomonadati</taxon>
        <taxon>Bacteroidota</taxon>
        <taxon>Flavobacteriia</taxon>
        <taxon>Flavobacteriales</taxon>
        <taxon>Owenweeksiaceae</taxon>
        <taxon>Owenweeksia</taxon>
    </lineage>
</organism>
<dbReference type="OrthoDB" id="9794241at2"/>
<dbReference type="Pfam" id="PF09365">
    <property type="entry name" value="DUF2461"/>
    <property type="match status" value="1"/>
</dbReference>
<dbReference type="HOGENOM" id="CLU_036742_2_2_10"/>
<keyword evidence="2" id="KW-1185">Reference proteome</keyword>
<dbReference type="InterPro" id="IPR015996">
    <property type="entry name" value="UCP028451"/>
</dbReference>
<dbReference type="PIRSF" id="PIRSF028451">
    <property type="entry name" value="UCP028451"/>
    <property type="match status" value="1"/>
</dbReference>
<dbReference type="PATRIC" id="fig|926562.3.peg.2245"/>
<dbReference type="EMBL" id="CP003156">
    <property type="protein sequence ID" value="AEV33203.1"/>
    <property type="molecule type" value="Genomic_DNA"/>
</dbReference>
<dbReference type="eggNOG" id="COG5587">
    <property type="taxonomic scope" value="Bacteria"/>
</dbReference>
<reference evidence="1 2" key="1">
    <citation type="journal article" date="2012" name="Stand. Genomic Sci.">
        <title>Genome sequence of the orange-pigmented seawater bacterium Owenweeksia hongkongensis type strain (UST20020801(T)).</title>
        <authorList>
            <person name="Riedel T."/>
            <person name="Held B."/>
            <person name="Nolan M."/>
            <person name="Lucas S."/>
            <person name="Lapidus A."/>
            <person name="Tice H."/>
            <person name="Del Rio T.G."/>
            <person name="Cheng J.F."/>
            <person name="Han C."/>
            <person name="Tapia R."/>
            <person name="Goodwin L.A."/>
            <person name="Pitluck S."/>
            <person name="Liolios K."/>
            <person name="Mavromatis K."/>
            <person name="Pagani I."/>
            <person name="Ivanova N."/>
            <person name="Mikhailova N."/>
            <person name="Pati A."/>
            <person name="Chen A."/>
            <person name="Palaniappan K."/>
            <person name="Rohde M."/>
            <person name="Tindall B.J."/>
            <person name="Detter J.C."/>
            <person name="Goker M."/>
            <person name="Woyke T."/>
            <person name="Bristow J."/>
            <person name="Eisen J.A."/>
            <person name="Markowitz V."/>
            <person name="Hugenholtz P."/>
            <person name="Klenk H.P."/>
            <person name="Kyrpides N.C."/>
        </authorList>
    </citation>
    <scope>NUCLEOTIDE SEQUENCE</scope>
    <source>
        <strain evidence="2">DSM 17368 / JCM 12287 / NRRL B-23963</strain>
    </source>
</reference>
<dbReference type="InterPro" id="IPR012808">
    <property type="entry name" value="CHP02453"/>
</dbReference>
<dbReference type="NCBIfam" id="TIGR02453">
    <property type="entry name" value="TIGR02453 family protein"/>
    <property type="match status" value="1"/>
</dbReference>
<dbReference type="Proteomes" id="UP000005631">
    <property type="component" value="Chromosome"/>
</dbReference>
<dbReference type="KEGG" id="oho:Oweho_2229"/>
<accession>G8R4S9</accession>
<sequence>MKYFDRDFLEFFKELAANNHKEWFYVNRKRYEKSVKKPFENFISALLEESRQIDPSISAQAKDCIFRINRDIRFSQDKSPYKLDRSAIISEKGRKDHSSPGFYISLGPEHISVGGGAYFLQKKQLAAVRHKIADNPKKVKALLNDPNFVNFFDELKGEENKRLPKELTEAAEKQPLIYKKQLYYMTTLDPALIETDELMPIVLEHFSAGAPVSAFLKNAISN</sequence>
<dbReference type="AlphaFoldDB" id="G8R4S9"/>
<dbReference type="RefSeq" id="WP_014202552.1">
    <property type="nucleotide sequence ID" value="NC_016599.1"/>
</dbReference>
<protein>
    <submittedName>
        <fullName evidence="1">TIGR02453 family protein</fullName>
    </submittedName>
</protein>
<dbReference type="PANTHER" id="PTHR36452:SF1">
    <property type="entry name" value="DUF2461 DOMAIN-CONTAINING PROTEIN"/>
    <property type="match status" value="1"/>
</dbReference>
<evidence type="ECO:0000313" key="2">
    <source>
        <dbReference type="Proteomes" id="UP000005631"/>
    </source>
</evidence>
<proteinExistence type="predicted"/>